<evidence type="ECO:0000256" key="1">
    <source>
        <dbReference type="SAM" id="SignalP"/>
    </source>
</evidence>
<keyword evidence="1" id="KW-0732">Signal</keyword>
<sequence>MRTFFKCVALAAILLGVACTGGTEGTDSQSASLGEVAKVAIAQRKAERTPAQLPSLTRPLLNSLGAPSLEIIAAKNGRTAYLIPLAERADDGTVVIWRTAAMGQVILRDGVLIGTKGLGRDLASADATPALTAVRGLSDSSGQRVMYFRNDVNGINQMSFACEVRNLGPETIEIVGQKFPTIHLQEDCSAASGQISNHYWIDRRDITVWKSRQWAGPEHGYFDIRLLKK</sequence>
<dbReference type="InterPro" id="IPR023373">
    <property type="entry name" value="YmcC_sf"/>
</dbReference>
<keyword evidence="2" id="KW-0449">Lipoprotein</keyword>
<proteinExistence type="predicted"/>
<accession>A0ABT1Z0V6</accession>
<comment type="caution">
    <text evidence="2">The sequence shown here is derived from an EMBL/GenBank/DDBJ whole genome shotgun (WGS) entry which is preliminary data.</text>
</comment>
<dbReference type="InterPro" id="IPR021308">
    <property type="entry name" value="GfcB"/>
</dbReference>
<feature type="chain" id="PRO_5046703061" evidence="1">
    <location>
        <begin position="22"/>
        <end position="229"/>
    </location>
</feature>
<feature type="signal peptide" evidence="1">
    <location>
        <begin position="1"/>
        <end position="21"/>
    </location>
</feature>
<protein>
    <submittedName>
        <fullName evidence="2">YjbF family lipoprotein</fullName>
    </submittedName>
</protein>
<evidence type="ECO:0000313" key="2">
    <source>
        <dbReference type="EMBL" id="MCR8826772.1"/>
    </source>
</evidence>
<keyword evidence="3" id="KW-1185">Reference proteome</keyword>
<evidence type="ECO:0000313" key="3">
    <source>
        <dbReference type="Proteomes" id="UP001165396"/>
    </source>
</evidence>
<dbReference type="Pfam" id="PF11102">
    <property type="entry name" value="YjbF"/>
    <property type="match status" value="1"/>
</dbReference>
<name>A0ABT1Z0V6_9RHOB</name>
<reference evidence="2" key="1">
    <citation type="submission" date="2022-07" db="EMBL/GenBank/DDBJ databases">
        <title>Pseudosulfitobacter sp. strain AP-MA-4, whole genome sequence.</title>
        <authorList>
            <person name="Jiang Y."/>
        </authorList>
    </citation>
    <scope>NUCLEOTIDE SEQUENCE</scope>
    <source>
        <strain evidence="2">AP-MA-4</strain>
    </source>
</reference>
<dbReference type="RefSeq" id="WP_258294503.1">
    <property type="nucleotide sequence ID" value="NZ_JANKJG010000006.1"/>
</dbReference>
<dbReference type="SUPFAM" id="SSF159270">
    <property type="entry name" value="YmcC-like"/>
    <property type="match status" value="1"/>
</dbReference>
<gene>
    <name evidence="2" type="ORF">NTA49_09510</name>
</gene>
<dbReference type="EMBL" id="JANKJG010000006">
    <property type="protein sequence ID" value="MCR8826772.1"/>
    <property type="molecule type" value="Genomic_DNA"/>
</dbReference>
<dbReference type="Proteomes" id="UP001165396">
    <property type="component" value="Unassembled WGS sequence"/>
</dbReference>
<dbReference type="PROSITE" id="PS51257">
    <property type="entry name" value="PROKAR_LIPOPROTEIN"/>
    <property type="match status" value="1"/>
</dbReference>
<dbReference type="Gene3D" id="2.40.360.10">
    <property type="entry name" value="YmcC-like"/>
    <property type="match status" value="1"/>
</dbReference>
<organism evidence="2 3">
    <name type="scientific">Pseudosulfitobacter koreensis</name>
    <dbReference type="NCBI Taxonomy" id="2968472"/>
    <lineage>
        <taxon>Bacteria</taxon>
        <taxon>Pseudomonadati</taxon>
        <taxon>Pseudomonadota</taxon>
        <taxon>Alphaproteobacteria</taxon>
        <taxon>Rhodobacterales</taxon>
        <taxon>Roseobacteraceae</taxon>
        <taxon>Pseudosulfitobacter</taxon>
    </lineage>
</organism>